<sequence>MIEGLYEAHLPVKNLDDAIEFYTNLGLEVALRDEETVFLWIEKDKSWLGLWQGEEYKLPYHPSVRHVAFRVSYENLKRSLKWLETKGIKAVPFGNRKSVAPFIRSHQSNASVYFKDPDGNSLELMCTVDTPEELQKVCKKWSITEWEESLKVLKLQDIYIKE</sequence>
<dbReference type="SUPFAM" id="SSF54593">
    <property type="entry name" value="Glyoxalase/Bleomycin resistance protein/Dihydroxybiphenyl dioxygenase"/>
    <property type="match status" value="1"/>
</dbReference>
<evidence type="ECO:0000313" key="2">
    <source>
        <dbReference type="EMBL" id="MBD7937503.1"/>
    </source>
</evidence>
<dbReference type="PROSITE" id="PS51819">
    <property type="entry name" value="VOC"/>
    <property type="match status" value="1"/>
</dbReference>
<protein>
    <submittedName>
        <fullName evidence="2">VOC family protein</fullName>
    </submittedName>
</protein>
<reference evidence="2 3" key="1">
    <citation type="submission" date="2020-08" db="EMBL/GenBank/DDBJ databases">
        <title>A Genomic Blueprint of the Chicken Gut Microbiome.</title>
        <authorList>
            <person name="Gilroy R."/>
            <person name="Ravi A."/>
            <person name="Getino M."/>
            <person name="Pursley I."/>
            <person name="Horton D.L."/>
            <person name="Alikhan N.-F."/>
            <person name="Baker D."/>
            <person name="Gharbi K."/>
            <person name="Hall N."/>
            <person name="Watson M."/>
            <person name="Adriaenssens E.M."/>
            <person name="Foster-Nyarko E."/>
            <person name="Jarju S."/>
            <person name="Secka A."/>
            <person name="Antonio M."/>
            <person name="Oren A."/>
            <person name="Chaudhuri R."/>
            <person name="La Ragione R.M."/>
            <person name="Hildebrand F."/>
            <person name="Pallen M.J."/>
        </authorList>
    </citation>
    <scope>NUCLEOTIDE SEQUENCE [LARGE SCALE GENOMIC DNA]</scope>
    <source>
        <strain evidence="2 3">Sa5YUA1</strain>
    </source>
</reference>
<gene>
    <name evidence="2" type="ORF">H9655_10750</name>
</gene>
<dbReference type="Proteomes" id="UP000657931">
    <property type="component" value="Unassembled WGS sequence"/>
</dbReference>
<dbReference type="Gene3D" id="3.10.180.10">
    <property type="entry name" value="2,3-Dihydroxybiphenyl 1,2-Dioxygenase, domain 1"/>
    <property type="match status" value="1"/>
</dbReference>
<dbReference type="InterPro" id="IPR004360">
    <property type="entry name" value="Glyas_Fos-R_dOase_dom"/>
</dbReference>
<evidence type="ECO:0000259" key="1">
    <source>
        <dbReference type="PROSITE" id="PS51819"/>
    </source>
</evidence>
<comment type="caution">
    <text evidence="2">The sequence shown here is derived from an EMBL/GenBank/DDBJ whole genome shotgun (WGS) entry which is preliminary data.</text>
</comment>
<dbReference type="EMBL" id="JACSQT010000004">
    <property type="protein sequence ID" value="MBD7937503.1"/>
    <property type="molecule type" value="Genomic_DNA"/>
</dbReference>
<accession>A0ABR8QPN6</accession>
<dbReference type="RefSeq" id="WP_191813788.1">
    <property type="nucleotide sequence ID" value="NZ_JACSQT010000004.1"/>
</dbReference>
<dbReference type="CDD" id="cd06587">
    <property type="entry name" value="VOC"/>
    <property type="match status" value="1"/>
</dbReference>
<organism evidence="2 3">
    <name type="scientific">Cytobacillus stercorigallinarum</name>
    <dbReference type="NCBI Taxonomy" id="2762240"/>
    <lineage>
        <taxon>Bacteria</taxon>
        <taxon>Bacillati</taxon>
        <taxon>Bacillota</taxon>
        <taxon>Bacilli</taxon>
        <taxon>Bacillales</taxon>
        <taxon>Bacillaceae</taxon>
        <taxon>Cytobacillus</taxon>
    </lineage>
</organism>
<name>A0ABR8QPN6_9BACI</name>
<evidence type="ECO:0000313" key="3">
    <source>
        <dbReference type="Proteomes" id="UP000657931"/>
    </source>
</evidence>
<dbReference type="InterPro" id="IPR029068">
    <property type="entry name" value="Glyas_Bleomycin-R_OHBP_Dase"/>
</dbReference>
<dbReference type="Pfam" id="PF00903">
    <property type="entry name" value="Glyoxalase"/>
    <property type="match status" value="1"/>
</dbReference>
<dbReference type="InterPro" id="IPR037523">
    <property type="entry name" value="VOC_core"/>
</dbReference>
<feature type="domain" description="VOC" evidence="1">
    <location>
        <begin position="4"/>
        <end position="127"/>
    </location>
</feature>
<proteinExistence type="predicted"/>
<keyword evidence="3" id="KW-1185">Reference proteome</keyword>